<dbReference type="InterPro" id="IPR019557">
    <property type="entry name" value="AminoTfrase-like_pln_mobile"/>
</dbReference>
<sequence>MDTCEMQNFYVARMLGGTKLDHPLISALVTKWKPETHTFHLPCGECTITIEDVSLQLNLLVDGEVVTGPVISADWSATCEQLLEKMLNKFRGSQIEIGWLKDNFQNIEASVSDFEKEQFTRAIILRLIGGLLMPDKSQILVYLRWLPLLADLKEVRQLSWGSVVLATLYWELCRMTELEKAKIASCMCSK</sequence>
<comment type="caution">
    <text evidence="2">The sequence shown here is derived from an EMBL/GenBank/DDBJ whole genome shotgun (WGS) entry which is preliminary data.</text>
</comment>
<dbReference type="PANTHER" id="PTHR46033:SF8">
    <property type="entry name" value="PROTEIN MAINTENANCE OF MERISTEMS-LIKE"/>
    <property type="match status" value="1"/>
</dbReference>
<dbReference type="InterPro" id="IPR044824">
    <property type="entry name" value="MAIN-like"/>
</dbReference>
<accession>A0ABR0PYD0</accession>
<dbReference type="Proteomes" id="UP001358586">
    <property type="component" value="Chromosome 5"/>
</dbReference>
<organism evidence="2 3">
    <name type="scientific">Gossypium arboreum</name>
    <name type="common">Tree cotton</name>
    <name type="synonym">Gossypium nanking</name>
    <dbReference type="NCBI Taxonomy" id="29729"/>
    <lineage>
        <taxon>Eukaryota</taxon>
        <taxon>Viridiplantae</taxon>
        <taxon>Streptophyta</taxon>
        <taxon>Embryophyta</taxon>
        <taxon>Tracheophyta</taxon>
        <taxon>Spermatophyta</taxon>
        <taxon>Magnoliopsida</taxon>
        <taxon>eudicotyledons</taxon>
        <taxon>Gunneridae</taxon>
        <taxon>Pentapetalae</taxon>
        <taxon>rosids</taxon>
        <taxon>malvids</taxon>
        <taxon>Malvales</taxon>
        <taxon>Malvaceae</taxon>
        <taxon>Malvoideae</taxon>
        <taxon>Gossypium</taxon>
    </lineage>
</organism>
<name>A0ABR0PYD0_GOSAR</name>
<dbReference type="Pfam" id="PF10536">
    <property type="entry name" value="PMD"/>
    <property type="match status" value="1"/>
</dbReference>
<dbReference type="EMBL" id="JARKNE010000005">
    <property type="protein sequence ID" value="KAK5831814.1"/>
    <property type="molecule type" value="Genomic_DNA"/>
</dbReference>
<evidence type="ECO:0000313" key="3">
    <source>
        <dbReference type="Proteomes" id="UP001358586"/>
    </source>
</evidence>
<protein>
    <recommendedName>
        <fullName evidence="1">Aminotransferase-like plant mobile domain-containing protein</fullName>
    </recommendedName>
</protein>
<gene>
    <name evidence="2" type="ORF">PVK06_015613</name>
</gene>
<dbReference type="PANTHER" id="PTHR46033">
    <property type="entry name" value="PROTEIN MAIN-LIKE 2"/>
    <property type="match status" value="1"/>
</dbReference>
<evidence type="ECO:0000313" key="2">
    <source>
        <dbReference type="EMBL" id="KAK5831814.1"/>
    </source>
</evidence>
<evidence type="ECO:0000259" key="1">
    <source>
        <dbReference type="Pfam" id="PF10536"/>
    </source>
</evidence>
<keyword evidence="3" id="KW-1185">Reference proteome</keyword>
<reference evidence="2 3" key="1">
    <citation type="submission" date="2023-03" db="EMBL/GenBank/DDBJ databases">
        <title>WGS of Gossypium arboreum.</title>
        <authorList>
            <person name="Yu D."/>
        </authorList>
    </citation>
    <scope>NUCLEOTIDE SEQUENCE [LARGE SCALE GENOMIC DNA]</scope>
    <source>
        <tissue evidence="2">Leaf</tissue>
    </source>
</reference>
<feature type="domain" description="Aminotransferase-like plant mobile" evidence="1">
    <location>
        <begin position="9"/>
        <end position="187"/>
    </location>
</feature>
<proteinExistence type="predicted"/>